<evidence type="ECO:0000313" key="2">
    <source>
        <dbReference type="EMBL" id="VCX37881.1"/>
    </source>
</evidence>
<protein>
    <submittedName>
        <fullName evidence="2">Uncharacterized protein</fullName>
    </submittedName>
</protein>
<dbReference type="Proteomes" id="UP000269945">
    <property type="component" value="Unassembled WGS sequence"/>
</dbReference>
<feature type="region of interest" description="Disordered" evidence="1">
    <location>
        <begin position="1"/>
        <end position="24"/>
    </location>
</feature>
<reference evidence="2 3" key="1">
    <citation type="submission" date="2018-10" db="EMBL/GenBank/DDBJ databases">
        <authorList>
            <person name="Ekblom R."/>
            <person name="Jareborg N."/>
        </authorList>
    </citation>
    <scope>NUCLEOTIDE SEQUENCE [LARGE SCALE GENOMIC DNA]</scope>
    <source>
        <tissue evidence="2">Muscle</tissue>
    </source>
</reference>
<organism evidence="2 3">
    <name type="scientific">Gulo gulo</name>
    <name type="common">Wolverine</name>
    <name type="synonym">Gluton</name>
    <dbReference type="NCBI Taxonomy" id="48420"/>
    <lineage>
        <taxon>Eukaryota</taxon>
        <taxon>Metazoa</taxon>
        <taxon>Chordata</taxon>
        <taxon>Craniata</taxon>
        <taxon>Vertebrata</taxon>
        <taxon>Euteleostomi</taxon>
        <taxon>Mammalia</taxon>
        <taxon>Eutheria</taxon>
        <taxon>Laurasiatheria</taxon>
        <taxon>Carnivora</taxon>
        <taxon>Caniformia</taxon>
        <taxon>Musteloidea</taxon>
        <taxon>Mustelidae</taxon>
        <taxon>Guloninae</taxon>
        <taxon>Gulo</taxon>
    </lineage>
</organism>
<feature type="compositionally biased region" description="Basic and acidic residues" evidence="1">
    <location>
        <begin position="1"/>
        <end position="10"/>
    </location>
</feature>
<accession>A0A9X9M6G2</accession>
<proteinExistence type="predicted"/>
<sequence>MTQTSRDFDTFRLSQVPPSSGSVPCCRKAYTTKSELFVSRIFPSKDLATLYQRPPSRSV</sequence>
<evidence type="ECO:0000313" key="3">
    <source>
        <dbReference type="Proteomes" id="UP000269945"/>
    </source>
</evidence>
<dbReference type="EMBL" id="CYRY02043465">
    <property type="protein sequence ID" value="VCX37881.1"/>
    <property type="molecule type" value="Genomic_DNA"/>
</dbReference>
<comment type="caution">
    <text evidence="2">The sequence shown here is derived from an EMBL/GenBank/DDBJ whole genome shotgun (WGS) entry which is preliminary data.</text>
</comment>
<feature type="compositionally biased region" description="Polar residues" evidence="1">
    <location>
        <begin position="12"/>
        <end position="22"/>
    </location>
</feature>
<evidence type="ECO:0000256" key="1">
    <source>
        <dbReference type="SAM" id="MobiDB-lite"/>
    </source>
</evidence>
<dbReference type="AlphaFoldDB" id="A0A9X9M6G2"/>
<gene>
    <name evidence="2" type="ORF">BN2614_LOCUS1</name>
</gene>
<name>A0A9X9M6G2_GULGU</name>
<keyword evidence="3" id="KW-1185">Reference proteome</keyword>